<accession>R7TG18</accession>
<dbReference type="PANTHER" id="PTHR46641:SF18">
    <property type="entry name" value="G-PROTEIN COUPLED RECEPTORS FAMILY 1 PROFILE DOMAIN-CONTAINING PROTEIN"/>
    <property type="match status" value="1"/>
</dbReference>
<gene>
    <name evidence="7" type="ORF">CAPTEDRAFT_185689</name>
</gene>
<dbReference type="EMBL" id="KB310898">
    <property type="protein sequence ID" value="ELT90491.1"/>
    <property type="molecule type" value="Genomic_DNA"/>
</dbReference>
<dbReference type="STRING" id="283909.R7TG18"/>
<evidence type="ECO:0000256" key="3">
    <source>
        <dbReference type="ARBA" id="ARBA00022989"/>
    </source>
</evidence>
<evidence type="ECO:0000256" key="4">
    <source>
        <dbReference type="ARBA" id="ARBA00023136"/>
    </source>
</evidence>
<keyword evidence="2 5" id="KW-0812">Transmembrane</keyword>
<reference evidence="8" key="3">
    <citation type="submission" date="2015-06" db="UniProtKB">
        <authorList>
            <consortium name="EnsemblMetazoa"/>
        </authorList>
    </citation>
    <scope>IDENTIFICATION</scope>
</reference>
<organism evidence="7">
    <name type="scientific">Capitella teleta</name>
    <name type="common">Polychaete worm</name>
    <dbReference type="NCBI Taxonomy" id="283909"/>
    <lineage>
        <taxon>Eukaryota</taxon>
        <taxon>Metazoa</taxon>
        <taxon>Spiralia</taxon>
        <taxon>Lophotrochozoa</taxon>
        <taxon>Annelida</taxon>
        <taxon>Polychaeta</taxon>
        <taxon>Sedentaria</taxon>
        <taxon>Scolecida</taxon>
        <taxon>Capitellidae</taxon>
        <taxon>Capitella</taxon>
    </lineage>
</organism>
<feature type="transmembrane region" description="Helical" evidence="5">
    <location>
        <begin position="80"/>
        <end position="99"/>
    </location>
</feature>
<feature type="transmembrane region" description="Helical" evidence="5">
    <location>
        <begin position="133"/>
        <end position="154"/>
    </location>
</feature>
<evidence type="ECO:0000256" key="2">
    <source>
        <dbReference type="ARBA" id="ARBA00022692"/>
    </source>
</evidence>
<comment type="subcellular location">
    <subcellularLocation>
        <location evidence="1">Membrane</location>
    </subcellularLocation>
</comment>
<dbReference type="AlphaFoldDB" id="R7TG18"/>
<evidence type="ECO:0000256" key="1">
    <source>
        <dbReference type="ARBA" id="ARBA00004370"/>
    </source>
</evidence>
<reference evidence="9" key="1">
    <citation type="submission" date="2012-12" db="EMBL/GenBank/DDBJ databases">
        <authorList>
            <person name="Hellsten U."/>
            <person name="Grimwood J."/>
            <person name="Chapman J.A."/>
            <person name="Shapiro H."/>
            <person name="Aerts A."/>
            <person name="Otillar R.P."/>
            <person name="Terry A.Y."/>
            <person name="Boore J.L."/>
            <person name="Simakov O."/>
            <person name="Marletaz F."/>
            <person name="Cho S.-J."/>
            <person name="Edsinger-Gonzales E."/>
            <person name="Havlak P."/>
            <person name="Kuo D.-H."/>
            <person name="Larsson T."/>
            <person name="Lv J."/>
            <person name="Arendt D."/>
            <person name="Savage R."/>
            <person name="Osoegawa K."/>
            <person name="de Jong P."/>
            <person name="Lindberg D.R."/>
            <person name="Seaver E.C."/>
            <person name="Weisblat D.A."/>
            <person name="Putnam N.H."/>
            <person name="Grigoriev I.V."/>
            <person name="Rokhsar D.S."/>
        </authorList>
    </citation>
    <scope>NUCLEOTIDE SEQUENCE</scope>
    <source>
        <strain evidence="9">I ESC-2004</strain>
    </source>
</reference>
<feature type="transmembrane region" description="Helical" evidence="5">
    <location>
        <begin position="235"/>
        <end position="254"/>
    </location>
</feature>
<dbReference type="InterPro" id="IPR052954">
    <property type="entry name" value="GPCR-Ligand_Int"/>
</dbReference>
<evidence type="ECO:0000256" key="5">
    <source>
        <dbReference type="SAM" id="Phobius"/>
    </source>
</evidence>
<dbReference type="GO" id="GO:0016020">
    <property type="term" value="C:membrane"/>
    <property type="evidence" value="ECO:0007669"/>
    <property type="project" value="UniProtKB-SubCell"/>
</dbReference>
<feature type="transmembrane region" description="Helical" evidence="5">
    <location>
        <begin position="54"/>
        <end position="73"/>
    </location>
</feature>
<keyword evidence="4 5" id="KW-0472">Membrane</keyword>
<evidence type="ECO:0000313" key="7">
    <source>
        <dbReference type="EMBL" id="ELT90491.1"/>
    </source>
</evidence>
<dbReference type="HOGENOM" id="CLU_689376_0_0_1"/>
<feature type="transmembrane region" description="Helical" evidence="5">
    <location>
        <begin position="166"/>
        <end position="187"/>
    </location>
</feature>
<dbReference type="EnsemblMetazoa" id="CapteT185689">
    <property type="protein sequence ID" value="CapteP185689"/>
    <property type="gene ID" value="CapteG185689"/>
</dbReference>
<dbReference type="InterPro" id="IPR017452">
    <property type="entry name" value="GPCR_Rhodpsn_7TM"/>
</dbReference>
<feature type="domain" description="G-protein coupled receptors family 1 profile" evidence="6">
    <location>
        <begin position="62"/>
        <end position="251"/>
    </location>
</feature>
<dbReference type="SUPFAM" id="SSF81321">
    <property type="entry name" value="Family A G protein-coupled receptor-like"/>
    <property type="match status" value="1"/>
</dbReference>
<dbReference type="EMBL" id="AMQN01014337">
    <property type="status" value="NOT_ANNOTATED_CDS"/>
    <property type="molecule type" value="Genomic_DNA"/>
</dbReference>
<evidence type="ECO:0000259" key="6">
    <source>
        <dbReference type="PROSITE" id="PS50262"/>
    </source>
</evidence>
<dbReference type="Proteomes" id="UP000014760">
    <property type="component" value="Unassembled WGS sequence"/>
</dbReference>
<dbReference type="PROSITE" id="PS50262">
    <property type="entry name" value="G_PROTEIN_RECEP_F1_2"/>
    <property type="match status" value="1"/>
</dbReference>
<keyword evidence="9" id="KW-1185">Reference proteome</keyword>
<dbReference type="PANTHER" id="PTHR46641">
    <property type="entry name" value="FMRFAMIDE RECEPTOR-RELATED"/>
    <property type="match status" value="1"/>
</dbReference>
<protein>
    <recommendedName>
        <fullName evidence="6">G-protein coupled receptors family 1 profile domain-containing protein</fullName>
    </recommendedName>
</protein>
<reference evidence="7 9" key="2">
    <citation type="journal article" date="2013" name="Nature">
        <title>Insights into bilaterian evolution from three spiralian genomes.</title>
        <authorList>
            <person name="Simakov O."/>
            <person name="Marletaz F."/>
            <person name="Cho S.J."/>
            <person name="Edsinger-Gonzales E."/>
            <person name="Havlak P."/>
            <person name="Hellsten U."/>
            <person name="Kuo D.H."/>
            <person name="Larsson T."/>
            <person name="Lv J."/>
            <person name="Arendt D."/>
            <person name="Savage R."/>
            <person name="Osoegawa K."/>
            <person name="de Jong P."/>
            <person name="Grimwood J."/>
            <person name="Chapman J.A."/>
            <person name="Shapiro H."/>
            <person name="Aerts A."/>
            <person name="Otillar R.P."/>
            <person name="Terry A.Y."/>
            <person name="Boore J.L."/>
            <person name="Grigoriev I.V."/>
            <person name="Lindberg D.R."/>
            <person name="Seaver E.C."/>
            <person name="Weisblat D.A."/>
            <person name="Putnam N.H."/>
            <person name="Rokhsar D.S."/>
        </authorList>
    </citation>
    <scope>NUCLEOTIDE SEQUENCE</scope>
    <source>
        <strain evidence="7 9">I ESC-2004</strain>
    </source>
</reference>
<evidence type="ECO:0000313" key="9">
    <source>
        <dbReference type="Proteomes" id="UP000014760"/>
    </source>
</evidence>
<dbReference type="Gene3D" id="1.20.1070.10">
    <property type="entry name" value="Rhodopsin 7-helix transmembrane proteins"/>
    <property type="match status" value="1"/>
</dbReference>
<evidence type="ECO:0000313" key="8">
    <source>
        <dbReference type="EnsemblMetazoa" id="CapteP185689"/>
    </source>
</evidence>
<sequence>MDYEEGDLLDSLNADDWFALFNTSSDELEATEDDVSDATLGQIFQCIQQYLPPIQFILSSFGNIFAILIMSRLKNKVHQLCSYLIIVAVMDFAVIFWVSGNDWLMRSLRKDYITDYMNNSDICCKVITFFDHLFLHLSVWTTMTVCIEHVFFQFRPVTVRHFSSQRITDVICLLLVLVMCFNLHYFWTYGVIAVEFDFAIGHVIRNNYCFFLTKTLKGTEHQTDGFVWRVLDMVLVEYVPVVIVIVCMTLICLVRRGKIEVNSAGQRVARDKEVFDSQAFSDLLSGALTVVAWALPVTFLPKMIVQLLDKEDSISAWSLVSAVVKEWKLLFFSCKFYIYLACSAKVRQEFCLILSPLLKKGSQVISRIRITYESCSLRLRGQRPTREGPIELPMDWEAGV</sequence>
<keyword evidence="3 5" id="KW-1133">Transmembrane helix</keyword>
<name>R7TG18_CAPTE</name>
<proteinExistence type="predicted"/>